<dbReference type="InParanoid" id="A0A0D2K233"/>
<reference evidence="1 2" key="1">
    <citation type="submission" date="2013-11" db="EMBL/GenBank/DDBJ databases">
        <title>Metagenomic analysis of a methanogenic consortium involved in long chain n-alkane degradation.</title>
        <authorList>
            <person name="Davidova I.A."/>
            <person name="Callaghan A.V."/>
            <person name="Wawrik B."/>
            <person name="Pruitt S."/>
            <person name="Marks C."/>
            <person name="Duncan K.E."/>
            <person name="Suflita J.M."/>
        </authorList>
    </citation>
    <scope>NUCLEOTIDE SEQUENCE [LARGE SCALE GENOMIC DNA]</scope>
    <source>
        <strain evidence="1 2">SPR</strain>
    </source>
</reference>
<dbReference type="AlphaFoldDB" id="A0A0D2K233"/>
<sequence>MKNSAHMKRDNFFVQHVPDYDGGDACILMVVMLRIRQMVLI</sequence>
<proteinExistence type="predicted"/>
<organism evidence="1 2">
    <name type="scientific">Dethiosulfatarculus sandiegensis</name>
    <dbReference type="NCBI Taxonomy" id="1429043"/>
    <lineage>
        <taxon>Bacteria</taxon>
        <taxon>Pseudomonadati</taxon>
        <taxon>Thermodesulfobacteriota</taxon>
        <taxon>Desulfarculia</taxon>
        <taxon>Desulfarculales</taxon>
        <taxon>Desulfarculaceae</taxon>
        <taxon>Dethiosulfatarculus</taxon>
    </lineage>
</organism>
<dbReference type="EMBL" id="AZAC01000002">
    <property type="protein sequence ID" value="KIX15735.1"/>
    <property type="molecule type" value="Genomic_DNA"/>
</dbReference>
<evidence type="ECO:0000313" key="2">
    <source>
        <dbReference type="Proteomes" id="UP000032233"/>
    </source>
</evidence>
<gene>
    <name evidence="1" type="ORF">X474_02860</name>
</gene>
<keyword evidence="2" id="KW-1185">Reference proteome</keyword>
<evidence type="ECO:0000313" key="1">
    <source>
        <dbReference type="EMBL" id="KIX15735.1"/>
    </source>
</evidence>
<dbReference type="Proteomes" id="UP000032233">
    <property type="component" value="Unassembled WGS sequence"/>
</dbReference>
<comment type="caution">
    <text evidence="1">The sequence shown here is derived from an EMBL/GenBank/DDBJ whole genome shotgun (WGS) entry which is preliminary data.</text>
</comment>
<name>A0A0D2K233_9BACT</name>
<accession>A0A0D2K233</accession>
<protein>
    <submittedName>
        <fullName evidence="1">Uncharacterized protein</fullName>
    </submittedName>
</protein>